<evidence type="ECO:0000313" key="14">
    <source>
        <dbReference type="EMBL" id="RNL57542.1"/>
    </source>
</evidence>
<evidence type="ECO:0000256" key="11">
    <source>
        <dbReference type="SAM" id="MobiDB-lite"/>
    </source>
</evidence>
<dbReference type="GO" id="GO:0046872">
    <property type="term" value="F:metal ion binding"/>
    <property type="evidence" value="ECO:0007669"/>
    <property type="project" value="UniProtKB-KW"/>
</dbReference>
<evidence type="ECO:0000259" key="12">
    <source>
        <dbReference type="SMART" id="SM00477"/>
    </source>
</evidence>
<evidence type="ECO:0000259" key="13">
    <source>
        <dbReference type="SMART" id="SM00892"/>
    </source>
</evidence>
<evidence type="ECO:0000256" key="7">
    <source>
        <dbReference type="ARBA" id="ARBA00022842"/>
    </source>
</evidence>
<dbReference type="InterPro" id="IPR018524">
    <property type="entry name" value="DNA/RNA_endonuclease_AS"/>
</dbReference>
<dbReference type="SMART" id="SM00892">
    <property type="entry name" value="Endonuclease_NS"/>
    <property type="match status" value="1"/>
</dbReference>
<dbReference type="CDD" id="cd00091">
    <property type="entry name" value="NUC"/>
    <property type="match status" value="1"/>
</dbReference>
<dbReference type="InterPro" id="IPR044925">
    <property type="entry name" value="His-Me_finger_sf"/>
</dbReference>
<feature type="domain" description="DNA/RNA non-specific endonuclease/pyrophosphatase/phosphodiesterase" evidence="13">
    <location>
        <begin position="62"/>
        <end position="271"/>
    </location>
</feature>
<evidence type="ECO:0000256" key="1">
    <source>
        <dbReference type="ARBA" id="ARBA00001946"/>
    </source>
</evidence>
<evidence type="ECO:0000256" key="6">
    <source>
        <dbReference type="ARBA" id="ARBA00022801"/>
    </source>
</evidence>
<dbReference type="PANTHER" id="PTHR13966">
    <property type="entry name" value="ENDONUCLEASE RELATED"/>
    <property type="match status" value="1"/>
</dbReference>
<evidence type="ECO:0000256" key="9">
    <source>
        <dbReference type="PIRSR" id="PIRSR640255-2"/>
    </source>
</evidence>
<evidence type="ECO:0000256" key="2">
    <source>
        <dbReference type="ARBA" id="ARBA00010052"/>
    </source>
</evidence>
<keyword evidence="3 10" id="KW-0540">Nuclease</keyword>
<dbReference type="PROSITE" id="PS01070">
    <property type="entry name" value="NUCLEASE_NON_SPEC"/>
    <property type="match status" value="1"/>
</dbReference>
<keyword evidence="15" id="KW-1185">Reference proteome</keyword>
<dbReference type="SMART" id="SM00477">
    <property type="entry name" value="NUC"/>
    <property type="match status" value="1"/>
</dbReference>
<comment type="similarity">
    <text evidence="2 10">Belongs to the DNA/RNA non-specific endonuclease family.</text>
</comment>
<dbReference type="AlphaFoldDB" id="A0A3N0C4B2"/>
<dbReference type="OrthoDB" id="104542at2"/>
<dbReference type="InterPro" id="IPR040255">
    <property type="entry name" value="Non-specific_endonuclease"/>
</dbReference>
<feature type="domain" description="ENPP1-3/EXOG-like endonuclease/phosphodiesterase" evidence="12">
    <location>
        <begin position="63"/>
        <end position="271"/>
    </location>
</feature>
<dbReference type="SUPFAM" id="SSF54060">
    <property type="entry name" value="His-Me finger endonucleases"/>
    <property type="match status" value="1"/>
</dbReference>
<reference evidence="14 15" key="1">
    <citation type="submission" date="2018-10" db="EMBL/GenBank/DDBJ databases">
        <title>Genome sequencing of Arthrobacter oryzae TNB02.</title>
        <authorList>
            <person name="Cho Y.-J."/>
            <person name="Cho A."/>
            <person name="Kim O.-S."/>
        </authorList>
    </citation>
    <scope>NUCLEOTIDE SEQUENCE [LARGE SCALE GENOMIC DNA]</scope>
    <source>
        <strain evidence="14 15">TNB02</strain>
    </source>
</reference>
<evidence type="ECO:0000256" key="10">
    <source>
        <dbReference type="RuleBase" id="RU366055"/>
    </source>
</evidence>
<name>A0A3N0C4B2_9MICC</name>
<dbReference type="InterPro" id="IPR020821">
    <property type="entry name" value="ENPP1-3/EXOG-like_nuc-like"/>
</dbReference>
<dbReference type="Gene3D" id="3.40.570.10">
    <property type="entry name" value="Extracellular Endonuclease, subunit A"/>
    <property type="match status" value="1"/>
</dbReference>
<accession>A0A3N0C4B2</accession>
<feature type="binding site" evidence="9">
    <location>
        <position position="161"/>
    </location>
    <ligand>
        <name>Mg(2+)</name>
        <dbReference type="ChEBI" id="CHEBI:18420"/>
        <note>catalytic</note>
    </ligand>
</feature>
<feature type="region of interest" description="Disordered" evidence="11">
    <location>
        <begin position="1"/>
        <end position="24"/>
    </location>
</feature>
<keyword evidence="4 9" id="KW-0479">Metal-binding</keyword>
<dbReference type="GO" id="GO:0004519">
    <property type="term" value="F:endonuclease activity"/>
    <property type="evidence" value="ECO:0007669"/>
    <property type="project" value="UniProtKB-UniRule"/>
</dbReference>
<proteinExistence type="inferred from homology"/>
<comment type="caution">
    <text evidence="14">The sequence shown here is derived from an EMBL/GenBank/DDBJ whole genome shotgun (WGS) entry which is preliminary data.</text>
</comment>
<dbReference type="GO" id="GO:0003676">
    <property type="term" value="F:nucleic acid binding"/>
    <property type="evidence" value="ECO:0007669"/>
    <property type="project" value="InterPro"/>
</dbReference>
<evidence type="ECO:0000256" key="3">
    <source>
        <dbReference type="ARBA" id="ARBA00022722"/>
    </source>
</evidence>
<dbReference type="Proteomes" id="UP000273807">
    <property type="component" value="Unassembled WGS sequence"/>
</dbReference>
<evidence type="ECO:0000256" key="8">
    <source>
        <dbReference type="PIRSR" id="PIRSR640255-1"/>
    </source>
</evidence>
<feature type="active site" description="Proton acceptor" evidence="8">
    <location>
        <position position="125"/>
    </location>
</feature>
<evidence type="ECO:0000256" key="4">
    <source>
        <dbReference type="ARBA" id="ARBA00022723"/>
    </source>
</evidence>
<dbReference type="GO" id="GO:0016787">
    <property type="term" value="F:hydrolase activity"/>
    <property type="evidence" value="ECO:0007669"/>
    <property type="project" value="UniProtKB-KW"/>
</dbReference>
<keyword evidence="7" id="KW-0460">Magnesium</keyword>
<dbReference type="EMBL" id="RBED01000072">
    <property type="protein sequence ID" value="RNL57542.1"/>
    <property type="molecule type" value="Genomic_DNA"/>
</dbReference>
<dbReference type="InterPro" id="IPR044929">
    <property type="entry name" value="DNA/RNA_non-sp_Endonuclease_sf"/>
</dbReference>
<gene>
    <name evidence="14" type="ORF">D7003_05515</name>
</gene>
<evidence type="ECO:0000256" key="5">
    <source>
        <dbReference type="ARBA" id="ARBA00022759"/>
    </source>
</evidence>
<dbReference type="Pfam" id="PF01223">
    <property type="entry name" value="Endonuclease_NS"/>
    <property type="match status" value="1"/>
</dbReference>
<comment type="cofactor">
    <cofactor evidence="1 10">
        <name>Mg(2+)</name>
        <dbReference type="ChEBI" id="CHEBI:18420"/>
    </cofactor>
</comment>
<dbReference type="InterPro" id="IPR001604">
    <property type="entry name" value="Endo_G_ENPP1-like_dom"/>
</dbReference>
<keyword evidence="5 10" id="KW-0255">Endonuclease</keyword>
<dbReference type="EC" id="3.1.30.-" evidence="10"/>
<dbReference type="PANTHER" id="PTHR13966:SF5">
    <property type="entry name" value="ENDONUCLEASE G, MITOCHONDRIAL"/>
    <property type="match status" value="1"/>
</dbReference>
<evidence type="ECO:0000313" key="15">
    <source>
        <dbReference type="Proteomes" id="UP000273807"/>
    </source>
</evidence>
<protein>
    <recommendedName>
        <fullName evidence="10">Endonuclease</fullName>
        <ecNumber evidence="10">3.1.30.-</ecNumber>
    </recommendedName>
</protein>
<keyword evidence="6 10" id="KW-0378">Hydrolase</keyword>
<organism evidence="14 15">
    <name type="scientific">Arthrobacter oryzae</name>
    <dbReference type="NCBI Taxonomy" id="409290"/>
    <lineage>
        <taxon>Bacteria</taxon>
        <taxon>Bacillati</taxon>
        <taxon>Actinomycetota</taxon>
        <taxon>Actinomycetes</taxon>
        <taxon>Micrococcales</taxon>
        <taxon>Micrococcaceae</taxon>
        <taxon>Arthrobacter</taxon>
    </lineage>
</organism>
<sequence>MTVGIDPDEERSMADEAASRSGVPGAMAGYAPDFLSARIAPPELGTGIEHDAFLWDGTEAIPYTHFSLSLSKSRRFARWVAWNIDGASIQRLSRTGLDFRTDPRIPASAQVGNELYAGNRLDRGHLARRADLLWGDPHEAGQANRDSFYYTNIAPQMDDFNQSSQDGVWGRLENALFDGVDVDDLRVSVFAGPVFHDDDRLYRGVPLPREFWKLLAFEDNGTLKTHAFLLTQHLDQLKAVLHLDEFRVYEITVAELEDRTCLRFPAQLHAGDTTTPLESLAFDKREPLATTADIRW</sequence>